<feature type="domain" description="Ribosomal RNA methyltransferase FtsJ" evidence="1">
    <location>
        <begin position="220"/>
        <end position="437"/>
    </location>
</feature>
<keyword evidence="2" id="KW-0489">Methyltransferase</keyword>
<evidence type="ECO:0000313" key="2">
    <source>
        <dbReference type="EMBL" id="QBK91195.1"/>
    </source>
</evidence>
<dbReference type="SUPFAM" id="SSF53335">
    <property type="entry name" value="S-adenosyl-L-methionine-dependent methyltransferases"/>
    <property type="match status" value="1"/>
</dbReference>
<keyword evidence="2" id="KW-0808">Transferase</keyword>
<accession>A0A481Z6M3</accession>
<sequence>MDSPNINIISPPHILRPPPIIISDQPTQTGYTKTQSMFPRGTLPSLRKSEGLTSLPPITILSPASQNSRALPKIKLQHPIQGSGSILRGNILSPISSSPVTSSPFSPEETELYRAWRTLYRDPTLLLLDPVISRNNRKGHFNDPFPVPSPLNLSQDEPIKIKIQSSIIEENLPLLVSDNVINSKKYKILQTARDSYPSIIFSPEYRNLTNPFEGIGNSSFMNRAAVKLANCDAVLGIAGGAKGGLFFPMDDKILVYCDLAGAPGGFTEYIQYRFPDSYGYGMSIETDKKSLQWNTRSINMSLFNIYKGDGSGDLIVNADAMAEWILNKAPMYDKTPIAKHRRGKNVDLVLADGSIDPKGKEKTQERYNFPLLVAETLTALQILWEGGNFFIKFTNLSTEYTADLILLISNLFESTYLFKPISSRPGNSEFYLIAKGYLGIPPASKTIDLLRLVIKKHRSGETISRLLAGNYPHFWKQLKAFNDKMLVRQIKVDTAKLEILASKNSPDVINKHIPRYQVKYSLAYWNILSADPVKNLRYKSKRDTPIYI</sequence>
<dbReference type="InterPro" id="IPR029063">
    <property type="entry name" value="SAM-dependent_MTases_sf"/>
</dbReference>
<dbReference type="EMBL" id="MK500514">
    <property type="protein sequence ID" value="QBK91195.1"/>
    <property type="molecule type" value="Genomic_DNA"/>
</dbReference>
<dbReference type="Pfam" id="PF01728">
    <property type="entry name" value="FtsJ"/>
    <property type="match status" value="1"/>
</dbReference>
<dbReference type="GO" id="GO:0004483">
    <property type="term" value="F:methyltransferase cap1 activity"/>
    <property type="evidence" value="ECO:0007669"/>
    <property type="project" value="TreeGrafter"/>
</dbReference>
<gene>
    <name evidence="2" type="ORF">LCPAC202_01690</name>
</gene>
<reference evidence="2" key="1">
    <citation type="journal article" date="2019" name="MBio">
        <title>Virus Genomes from Deep Sea Sediments Expand the Ocean Megavirome and Support Independent Origins of Viral Gigantism.</title>
        <authorList>
            <person name="Backstrom D."/>
            <person name="Yutin N."/>
            <person name="Jorgensen S.L."/>
            <person name="Dharamshi J."/>
            <person name="Homa F."/>
            <person name="Zaremba-Niedwiedzka K."/>
            <person name="Spang A."/>
            <person name="Wolf Y.I."/>
            <person name="Koonin E.V."/>
            <person name="Ettema T.J."/>
        </authorList>
    </citation>
    <scope>NUCLEOTIDE SEQUENCE</scope>
</reference>
<protein>
    <submittedName>
        <fullName evidence="2">FtsJ-like methyltransferase</fullName>
    </submittedName>
</protein>
<evidence type="ECO:0000259" key="1">
    <source>
        <dbReference type="Pfam" id="PF01728"/>
    </source>
</evidence>
<dbReference type="GO" id="GO:0006370">
    <property type="term" value="P:7-methylguanosine mRNA capping"/>
    <property type="evidence" value="ECO:0007669"/>
    <property type="project" value="UniProtKB-ARBA"/>
</dbReference>
<dbReference type="InterPro" id="IPR002877">
    <property type="entry name" value="RNA_MeTrfase_FtsJ_dom"/>
</dbReference>
<proteinExistence type="predicted"/>
<dbReference type="PANTHER" id="PTHR16121:SF0">
    <property type="entry name" value="CAP-SPECIFIC MRNA (NUCLEOSIDE-2'-O-)-METHYLTRANSFERASE 1"/>
    <property type="match status" value="1"/>
</dbReference>
<dbReference type="PANTHER" id="PTHR16121">
    <property type="entry name" value="CAP-SPECIFIC MRNA (NUCLEOSIDE-2'-O-)-METHYLTRANSFERASE 1-RELATED"/>
    <property type="match status" value="1"/>
</dbReference>
<organism evidence="2">
    <name type="scientific">Pithovirus LCPAC202</name>
    <dbReference type="NCBI Taxonomy" id="2506592"/>
    <lineage>
        <taxon>Viruses</taxon>
        <taxon>Pithoviruses</taxon>
    </lineage>
</organism>
<name>A0A481Z6M3_9VIRU</name>
<dbReference type="InterPro" id="IPR050851">
    <property type="entry name" value="mRNA_Cap_2O-Ribose_MeTrfase"/>
</dbReference>
<dbReference type="GO" id="GO:0032259">
    <property type="term" value="P:methylation"/>
    <property type="evidence" value="ECO:0007669"/>
    <property type="project" value="UniProtKB-KW"/>
</dbReference>
<dbReference type="Gene3D" id="3.40.50.12760">
    <property type="match status" value="1"/>
</dbReference>